<dbReference type="Proteomes" id="UP000315816">
    <property type="component" value="Unassembled WGS sequence"/>
</dbReference>
<protein>
    <submittedName>
        <fullName evidence="8">Permease</fullName>
    </submittedName>
</protein>
<comment type="similarity">
    <text evidence="2">Belongs to the UPF0718 family.</text>
</comment>
<dbReference type="EMBL" id="VICH01000012">
    <property type="protein sequence ID" value="TQV66038.1"/>
    <property type="molecule type" value="Genomic_DNA"/>
</dbReference>
<dbReference type="PANTHER" id="PTHR34184">
    <property type="entry name" value="UPF0718 PROTEIN YCGR"/>
    <property type="match status" value="1"/>
</dbReference>
<keyword evidence="5 7" id="KW-1133">Transmembrane helix</keyword>
<organism evidence="8 9">
    <name type="scientific">Aliiroseovarius halocynthiae</name>
    <dbReference type="NCBI Taxonomy" id="985055"/>
    <lineage>
        <taxon>Bacteria</taxon>
        <taxon>Pseudomonadati</taxon>
        <taxon>Pseudomonadota</taxon>
        <taxon>Alphaproteobacteria</taxon>
        <taxon>Rhodobacterales</taxon>
        <taxon>Paracoccaceae</taxon>
        <taxon>Aliiroseovarius</taxon>
    </lineage>
</organism>
<feature type="transmembrane region" description="Helical" evidence="7">
    <location>
        <begin position="40"/>
        <end position="65"/>
    </location>
</feature>
<comment type="caution">
    <text evidence="8">The sequence shown here is derived from an EMBL/GenBank/DDBJ whole genome shotgun (WGS) entry which is preliminary data.</text>
</comment>
<gene>
    <name evidence="8" type="ORF">FIL88_14810</name>
</gene>
<evidence type="ECO:0000256" key="5">
    <source>
        <dbReference type="ARBA" id="ARBA00022989"/>
    </source>
</evidence>
<dbReference type="RefSeq" id="WP_142854649.1">
    <property type="nucleotide sequence ID" value="NZ_FXWW01000007.1"/>
</dbReference>
<evidence type="ECO:0000256" key="1">
    <source>
        <dbReference type="ARBA" id="ARBA00004651"/>
    </source>
</evidence>
<dbReference type="AlphaFoldDB" id="A0A545SM31"/>
<feature type="transmembrane region" description="Helical" evidence="7">
    <location>
        <begin position="264"/>
        <end position="289"/>
    </location>
</feature>
<feature type="transmembrane region" description="Helical" evidence="7">
    <location>
        <begin position="86"/>
        <end position="113"/>
    </location>
</feature>
<comment type="subcellular location">
    <subcellularLocation>
        <location evidence="1">Cell membrane</location>
        <topology evidence="1">Multi-pass membrane protein</topology>
    </subcellularLocation>
</comment>
<keyword evidence="6 7" id="KW-0472">Membrane</keyword>
<evidence type="ECO:0000256" key="7">
    <source>
        <dbReference type="SAM" id="Phobius"/>
    </source>
</evidence>
<name>A0A545SM31_9RHOB</name>
<accession>A0A545SM31</accession>
<keyword evidence="3" id="KW-1003">Cell membrane</keyword>
<dbReference type="Pfam" id="PF03773">
    <property type="entry name" value="ArsP_1"/>
    <property type="match status" value="1"/>
</dbReference>
<dbReference type="InterPro" id="IPR005524">
    <property type="entry name" value="DUF318"/>
</dbReference>
<reference evidence="8 9" key="1">
    <citation type="submission" date="2019-06" db="EMBL/GenBank/DDBJ databases">
        <title>A novel species of marine bacteria.</title>
        <authorList>
            <person name="Wang Y."/>
        </authorList>
    </citation>
    <scope>NUCLEOTIDE SEQUENCE [LARGE SCALE GENOMIC DNA]</scope>
    <source>
        <strain evidence="8 9">MA1-10</strain>
    </source>
</reference>
<keyword evidence="9" id="KW-1185">Reference proteome</keyword>
<feature type="transmembrane region" description="Helical" evidence="7">
    <location>
        <begin position="326"/>
        <end position="346"/>
    </location>
</feature>
<feature type="transmembrane region" description="Helical" evidence="7">
    <location>
        <begin position="133"/>
        <end position="160"/>
    </location>
</feature>
<evidence type="ECO:0000313" key="8">
    <source>
        <dbReference type="EMBL" id="TQV66038.1"/>
    </source>
</evidence>
<dbReference type="GO" id="GO:0005886">
    <property type="term" value="C:plasma membrane"/>
    <property type="evidence" value="ECO:0007669"/>
    <property type="project" value="UniProtKB-SubCell"/>
</dbReference>
<feature type="transmembrane region" description="Helical" evidence="7">
    <location>
        <begin position="301"/>
        <end position="320"/>
    </location>
</feature>
<sequence>MADATQTQSPRRFKPDWAWVFVLALPAVLASLDPAEVMPMLRFALTALGHTAPFILFAILAVAFLKATGAENLLARAFEGRETRMIVVAALAGGLSPFCSCEVIPFIAALLAVGAPLSAVMAFWLSSPLMDPAMFAITAGTLGTGFATAKLVAAVGLGLMGGFIVKGFAKSAVFADPLKNAPVKSCCSSSCGSGSGADVYSGEVNWKFWTEAHRRETFKNAAVENALFLGKWLLLAYMIEALMLRYIPAELVAQVLGGSGIGPILLGAIVGAPAYLNGYAAVPMVAALLDQGMSNGAAMSFVIAGGVSCIPAAVAVWALVKPRVFAAYLGIAVVGAVLAGIGWSAIA</sequence>
<feature type="transmembrane region" description="Helical" evidence="7">
    <location>
        <begin position="222"/>
        <end position="244"/>
    </location>
</feature>
<evidence type="ECO:0000313" key="9">
    <source>
        <dbReference type="Proteomes" id="UP000315816"/>
    </source>
</evidence>
<evidence type="ECO:0000256" key="2">
    <source>
        <dbReference type="ARBA" id="ARBA00006386"/>
    </source>
</evidence>
<dbReference type="PANTHER" id="PTHR34184:SF4">
    <property type="entry name" value="UPF0718 PROTEIN YCGR"/>
    <property type="match status" value="1"/>
</dbReference>
<evidence type="ECO:0000256" key="4">
    <source>
        <dbReference type="ARBA" id="ARBA00022692"/>
    </source>
</evidence>
<evidence type="ECO:0000256" key="3">
    <source>
        <dbReference type="ARBA" id="ARBA00022475"/>
    </source>
</evidence>
<dbReference type="InterPro" id="IPR052923">
    <property type="entry name" value="UPF0718"/>
</dbReference>
<proteinExistence type="inferred from homology"/>
<evidence type="ECO:0000256" key="6">
    <source>
        <dbReference type="ARBA" id="ARBA00023136"/>
    </source>
</evidence>
<dbReference type="OrthoDB" id="9777774at2"/>
<keyword evidence="4 7" id="KW-0812">Transmembrane</keyword>